<sequence>MDCNTLDAKPSSASGSADNLNMLASPHRAGENAQPAQETPRPPRNRFDTSLPGPDPSSIRSFASPQLPGAPRRATSTVHNPRDAATPSKRQRRRMKKTLEELRTIGCSHACHTSKRYRFRDPYKIFNRQGTFLMYADGCKEPLMQSFMGRCCHCEELVMFEAKNNKKCPACKEHQWCFSCRFTTEWPNPLPSFQGLSLSNKGDEVEEAADNKEVEKAGGDPMVIDA</sequence>
<feature type="compositionally biased region" description="Basic and acidic residues" evidence="1">
    <location>
        <begin position="209"/>
        <end position="218"/>
    </location>
</feature>
<accession>A0A6A6BIK4</accession>
<proteinExistence type="predicted"/>
<keyword evidence="3" id="KW-1185">Reference proteome</keyword>
<feature type="region of interest" description="Disordered" evidence="1">
    <location>
        <begin position="1"/>
        <end position="94"/>
    </location>
</feature>
<protein>
    <submittedName>
        <fullName evidence="2">Uncharacterized protein</fullName>
    </submittedName>
</protein>
<evidence type="ECO:0000313" key="3">
    <source>
        <dbReference type="Proteomes" id="UP000799438"/>
    </source>
</evidence>
<dbReference type="AlphaFoldDB" id="A0A6A6BIK4"/>
<dbReference type="RefSeq" id="XP_033398369.1">
    <property type="nucleotide sequence ID" value="XM_033542074.1"/>
</dbReference>
<reference evidence="2" key="1">
    <citation type="journal article" date="2020" name="Stud. Mycol.">
        <title>101 Dothideomycetes genomes: a test case for predicting lifestyles and emergence of pathogens.</title>
        <authorList>
            <person name="Haridas S."/>
            <person name="Albert R."/>
            <person name="Binder M."/>
            <person name="Bloem J."/>
            <person name="Labutti K."/>
            <person name="Salamov A."/>
            <person name="Andreopoulos B."/>
            <person name="Baker S."/>
            <person name="Barry K."/>
            <person name="Bills G."/>
            <person name="Bluhm B."/>
            <person name="Cannon C."/>
            <person name="Castanera R."/>
            <person name="Culley D."/>
            <person name="Daum C."/>
            <person name="Ezra D."/>
            <person name="Gonzalez J."/>
            <person name="Henrissat B."/>
            <person name="Kuo A."/>
            <person name="Liang C."/>
            <person name="Lipzen A."/>
            <person name="Lutzoni F."/>
            <person name="Magnuson J."/>
            <person name="Mondo S."/>
            <person name="Nolan M."/>
            <person name="Ohm R."/>
            <person name="Pangilinan J."/>
            <person name="Park H.-J."/>
            <person name="Ramirez L."/>
            <person name="Alfaro M."/>
            <person name="Sun H."/>
            <person name="Tritt A."/>
            <person name="Yoshinaga Y."/>
            <person name="Zwiers L.-H."/>
            <person name="Turgeon B."/>
            <person name="Goodwin S."/>
            <person name="Spatafora J."/>
            <person name="Crous P."/>
            <person name="Grigoriev I."/>
        </authorList>
    </citation>
    <scope>NUCLEOTIDE SEQUENCE</scope>
    <source>
        <strain evidence="2">CBS 121167</strain>
    </source>
</reference>
<evidence type="ECO:0000313" key="2">
    <source>
        <dbReference type="EMBL" id="KAF2142657.1"/>
    </source>
</evidence>
<feature type="region of interest" description="Disordered" evidence="1">
    <location>
        <begin position="204"/>
        <end position="226"/>
    </location>
</feature>
<name>A0A6A6BIK4_9PEZI</name>
<dbReference type="EMBL" id="ML995484">
    <property type="protein sequence ID" value="KAF2142657.1"/>
    <property type="molecule type" value="Genomic_DNA"/>
</dbReference>
<gene>
    <name evidence="2" type="ORF">K452DRAFT_297910</name>
</gene>
<dbReference type="Proteomes" id="UP000799438">
    <property type="component" value="Unassembled WGS sequence"/>
</dbReference>
<evidence type="ECO:0000256" key="1">
    <source>
        <dbReference type="SAM" id="MobiDB-lite"/>
    </source>
</evidence>
<dbReference type="GeneID" id="54299571"/>
<organism evidence="2 3">
    <name type="scientific">Aplosporella prunicola CBS 121167</name>
    <dbReference type="NCBI Taxonomy" id="1176127"/>
    <lineage>
        <taxon>Eukaryota</taxon>
        <taxon>Fungi</taxon>
        <taxon>Dikarya</taxon>
        <taxon>Ascomycota</taxon>
        <taxon>Pezizomycotina</taxon>
        <taxon>Dothideomycetes</taxon>
        <taxon>Dothideomycetes incertae sedis</taxon>
        <taxon>Botryosphaeriales</taxon>
        <taxon>Aplosporellaceae</taxon>
        <taxon>Aplosporella</taxon>
    </lineage>
</organism>